<sequence length="81" mass="9106">MHSVNVTELRQHLPDYLKQVQQGEEIAVTLHGKTIARIIPDHQESKREAALKRLEALRGTVIVGDILAPLDEEWTADADNL</sequence>
<dbReference type="EMBL" id="LUUJ01000060">
    <property type="protein sequence ID" value="OAI18265.1"/>
    <property type="molecule type" value="Genomic_DNA"/>
</dbReference>
<dbReference type="SUPFAM" id="SSF143120">
    <property type="entry name" value="YefM-like"/>
    <property type="match status" value="1"/>
</dbReference>
<dbReference type="Proteomes" id="UP000077857">
    <property type="component" value="Unassembled WGS sequence"/>
</dbReference>
<protein>
    <recommendedName>
        <fullName evidence="2">Antitoxin</fullName>
    </recommendedName>
</protein>
<dbReference type="RefSeq" id="WP_064040027.1">
    <property type="nucleotide sequence ID" value="NZ_LUUJ01000060.1"/>
</dbReference>
<gene>
    <name evidence="3" type="ORF">A1507_09755</name>
</gene>
<evidence type="ECO:0000256" key="2">
    <source>
        <dbReference type="RuleBase" id="RU362080"/>
    </source>
</evidence>
<proteinExistence type="inferred from homology"/>
<accession>A0A177NK38</accession>
<evidence type="ECO:0000313" key="3">
    <source>
        <dbReference type="EMBL" id="OAI18265.1"/>
    </source>
</evidence>
<reference evidence="3 4" key="1">
    <citation type="submission" date="2016-03" db="EMBL/GenBank/DDBJ databases">
        <authorList>
            <person name="Ploux O."/>
        </authorList>
    </citation>
    <scope>NUCLEOTIDE SEQUENCE [LARGE SCALE GENOMIC DNA]</scope>
    <source>
        <strain evidence="3 4">R-45378</strain>
    </source>
</reference>
<name>A0A177NK38_9GAMM</name>
<evidence type="ECO:0000256" key="1">
    <source>
        <dbReference type="ARBA" id="ARBA00009981"/>
    </source>
</evidence>
<comment type="caution">
    <text evidence="3">The sequence shown here is derived from an EMBL/GenBank/DDBJ whole genome shotgun (WGS) entry which is preliminary data.</text>
</comment>
<dbReference type="InterPro" id="IPR051416">
    <property type="entry name" value="phD-YefM_TA_antitoxins"/>
</dbReference>
<evidence type="ECO:0000313" key="4">
    <source>
        <dbReference type="Proteomes" id="UP000077857"/>
    </source>
</evidence>
<comment type="similarity">
    <text evidence="1 2">Belongs to the phD/YefM antitoxin family.</text>
</comment>
<dbReference type="NCBIfam" id="TIGR01552">
    <property type="entry name" value="phd_fam"/>
    <property type="match status" value="1"/>
</dbReference>
<dbReference type="OrthoDB" id="9800503at2"/>
<dbReference type="Gene3D" id="3.40.1620.10">
    <property type="entry name" value="YefM-like domain"/>
    <property type="match status" value="1"/>
</dbReference>
<comment type="function">
    <text evidence="2">Antitoxin component of a type II toxin-antitoxin (TA) system.</text>
</comment>
<dbReference type="AlphaFoldDB" id="A0A177NK38"/>
<dbReference type="InterPro" id="IPR006442">
    <property type="entry name" value="Antitoxin_Phd/YefM"/>
</dbReference>
<organism evidence="3 4">
    <name type="scientific">Methylomonas koyamae</name>
    <dbReference type="NCBI Taxonomy" id="702114"/>
    <lineage>
        <taxon>Bacteria</taxon>
        <taxon>Pseudomonadati</taxon>
        <taxon>Pseudomonadota</taxon>
        <taxon>Gammaproteobacteria</taxon>
        <taxon>Methylococcales</taxon>
        <taxon>Methylococcaceae</taxon>
        <taxon>Methylomonas</taxon>
    </lineage>
</organism>
<dbReference type="PANTHER" id="PTHR35377">
    <property type="entry name" value="ANTITOXIN VAPB49-RELATED-RELATED"/>
    <property type="match status" value="1"/>
</dbReference>
<dbReference type="Pfam" id="PF02604">
    <property type="entry name" value="PhdYeFM_antitox"/>
    <property type="match status" value="1"/>
</dbReference>
<dbReference type="InterPro" id="IPR036165">
    <property type="entry name" value="YefM-like_sf"/>
</dbReference>